<dbReference type="EMBL" id="WBZB01000014">
    <property type="protein sequence ID" value="KAB3531131.1"/>
    <property type="molecule type" value="Genomic_DNA"/>
</dbReference>
<dbReference type="InterPro" id="IPR006426">
    <property type="entry name" value="Asn_synth_AEB"/>
</dbReference>
<feature type="domain" description="Glutamine amidotransferase type-2" evidence="12">
    <location>
        <begin position="2"/>
        <end position="212"/>
    </location>
</feature>
<comment type="catalytic activity">
    <reaction evidence="8">
        <text>L-aspartate + L-glutamine + ATP + H2O = L-asparagine + L-glutamate + AMP + diphosphate + H(+)</text>
        <dbReference type="Rhea" id="RHEA:12228"/>
        <dbReference type="ChEBI" id="CHEBI:15377"/>
        <dbReference type="ChEBI" id="CHEBI:15378"/>
        <dbReference type="ChEBI" id="CHEBI:29985"/>
        <dbReference type="ChEBI" id="CHEBI:29991"/>
        <dbReference type="ChEBI" id="CHEBI:30616"/>
        <dbReference type="ChEBI" id="CHEBI:33019"/>
        <dbReference type="ChEBI" id="CHEBI:58048"/>
        <dbReference type="ChEBI" id="CHEBI:58359"/>
        <dbReference type="ChEBI" id="CHEBI:456215"/>
        <dbReference type="EC" id="6.3.5.4"/>
    </reaction>
</comment>
<name>A0A833HPR1_9FIRM</name>
<feature type="binding site" evidence="10">
    <location>
        <begin position="356"/>
        <end position="357"/>
    </location>
    <ligand>
        <name>ATP</name>
        <dbReference type="ChEBI" id="CHEBI:30616"/>
    </ligand>
</feature>
<evidence type="ECO:0000313" key="14">
    <source>
        <dbReference type="Proteomes" id="UP000465601"/>
    </source>
</evidence>
<evidence type="ECO:0000259" key="12">
    <source>
        <dbReference type="PROSITE" id="PS51278"/>
    </source>
</evidence>
<protein>
    <recommendedName>
        <fullName evidence="3">asparagine synthase (glutamine-hydrolyzing)</fullName>
        <ecNumber evidence="3">6.3.5.4</ecNumber>
    </recommendedName>
</protein>
<keyword evidence="4 10" id="KW-0547">Nucleotide-binding</keyword>
<dbReference type="InterPro" id="IPR033738">
    <property type="entry name" value="AsnB_N"/>
</dbReference>
<dbReference type="InterPro" id="IPR051786">
    <property type="entry name" value="ASN_synthetase/amidase"/>
</dbReference>
<dbReference type="GO" id="GO:0005829">
    <property type="term" value="C:cytosol"/>
    <property type="evidence" value="ECO:0007669"/>
    <property type="project" value="TreeGrafter"/>
</dbReference>
<dbReference type="OrthoDB" id="9763290at2"/>
<reference evidence="13 14" key="1">
    <citation type="submission" date="2019-10" db="EMBL/GenBank/DDBJ databases">
        <title>Alkaliphilus serpentinus sp. nov. and Alkaliphilus pronyensis sp. nov., two novel anaerobic alkaliphilic species isolated from the serpentinized-hosted hydrothermal field of the Prony Bay (New Caledonia).</title>
        <authorList>
            <person name="Postec A."/>
        </authorList>
    </citation>
    <scope>NUCLEOTIDE SEQUENCE [LARGE SCALE GENOMIC DNA]</scope>
    <source>
        <strain evidence="13 14">LacT</strain>
    </source>
</reference>
<sequence length="627" mass="72007">MCGICGFADKLQVEDKEVIINRMMDKIIHRGPDEAGSYVDKGVALGFRRLSIIDLAEGQQPIFNEDETKALIFNGEIYNYMDIKKDLLEKGHQFRTKTDSEVLLHGYEEYGAELFQYLRGMFAFVIWDKNTDTLFGGRDFFGIKPFYYGNVNGSFVFGSEIKSIIEHPSIDKKVNLTALQSYLTFQYSPLAETFFEGVYKLPPAHYFILKDGKLEIKRYWQAEFSNPSKKLSFEETVDEVERIVQDSIKAHMVSDVEVGSFLSSGIDSSYVAASFNGDKTFTVGFGHSSYNEVDDALEMADKIGIESYYKIITPEEYWETLPKVQYHMDEPLADPAAVALYFVSQIASQHVKVVLSGEGADELFGGYRIYQEPLSLKPLTIMPKPIRTVLGKMAAAVPFNIKGRNYFIRGSKELRERFIGNAYMFTEDERNKIMKEKAFNQYSPQEVTGPVYDKVADKDDITKMQFLDLHMWLTGDILLKADKMSMAHSLELRVPYLDKEVWRVASQLPLEYRINKETTKVALRKAALRKIPKEVANRPKLGFPVPIRVWLKEEKYYKVVGDAFASSAAAKFFNIDELIKLLDDHYNGKVDNSRKIWTVYMFLIWHKEYFEETPVEVDSFHDEISVS</sequence>
<evidence type="ECO:0000313" key="13">
    <source>
        <dbReference type="EMBL" id="KAB3531131.1"/>
    </source>
</evidence>
<dbReference type="PANTHER" id="PTHR43284">
    <property type="entry name" value="ASPARAGINE SYNTHETASE (GLUTAMINE-HYDROLYZING)"/>
    <property type="match status" value="1"/>
</dbReference>
<organism evidence="13 14">
    <name type="scientific">Alkaliphilus serpentinus</name>
    <dbReference type="NCBI Taxonomy" id="1482731"/>
    <lineage>
        <taxon>Bacteria</taxon>
        <taxon>Bacillati</taxon>
        <taxon>Bacillota</taxon>
        <taxon>Clostridia</taxon>
        <taxon>Peptostreptococcales</taxon>
        <taxon>Natronincolaceae</taxon>
        <taxon>Alkaliphilus</taxon>
    </lineage>
</organism>
<comment type="caution">
    <text evidence="13">The sequence shown here is derived from an EMBL/GenBank/DDBJ whole genome shotgun (WGS) entry which is preliminary data.</text>
</comment>
<dbReference type="Pfam" id="PF13537">
    <property type="entry name" value="GATase_7"/>
    <property type="match status" value="1"/>
</dbReference>
<dbReference type="InterPro" id="IPR014729">
    <property type="entry name" value="Rossmann-like_a/b/a_fold"/>
</dbReference>
<feature type="active site" description="For GATase activity" evidence="9">
    <location>
        <position position="2"/>
    </location>
</feature>
<dbReference type="EC" id="6.3.5.4" evidence="3"/>
<keyword evidence="14" id="KW-1185">Reference proteome</keyword>
<accession>A0A833HPR1</accession>
<dbReference type="SUPFAM" id="SSF52402">
    <property type="entry name" value="Adenine nucleotide alpha hydrolases-like"/>
    <property type="match status" value="1"/>
</dbReference>
<feature type="site" description="Important for beta-aspartyl-AMP intermediate formation" evidence="11">
    <location>
        <position position="358"/>
    </location>
</feature>
<evidence type="ECO:0000256" key="5">
    <source>
        <dbReference type="ARBA" id="ARBA00022840"/>
    </source>
</evidence>
<evidence type="ECO:0000256" key="10">
    <source>
        <dbReference type="PIRSR" id="PIRSR001589-2"/>
    </source>
</evidence>
<evidence type="ECO:0000256" key="9">
    <source>
        <dbReference type="PIRSR" id="PIRSR001589-1"/>
    </source>
</evidence>
<gene>
    <name evidence="13" type="primary">asnB</name>
    <name evidence="13" type="ORF">F8153_05725</name>
</gene>
<evidence type="ECO:0000256" key="1">
    <source>
        <dbReference type="ARBA" id="ARBA00005187"/>
    </source>
</evidence>
<evidence type="ECO:0000256" key="4">
    <source>
        <dbReference type="ARBA" id="ARBA00022741"/>
    </source>
</evidence>
<proteinExistence type="inferred from homology"/>
<dbReference type="PANTHER" id="PTHR43284:SF1">
    <property type="entry name" value="ASPARAGINE SYNTHETASE"/>
    <property type="match status" value="1"/>
</dbReference>
<dbReference type="GO" id="GO:0005524">
    <property type="term" value="F:ATP binding"/>
    <property type="evidence" value="ECO:0007669"/>
    <property type="project" value="UniProtKB-KW"/>
</dbReference>
<evidence type="ECO:0000256" key="6">
    <source>
        <dbReference type="ARBA" id="ARBA00022888"/>
    </source>
</evidence>
<dbReference type="PROSITE" id="PS51278">
    <property type="entry name" value="GATASE_TYPE_2"/>
    <property type="match status" value="1"/>
</dbReference>
<evidence type="ECO:0000256" key="11">
    <source>
        <dbReference type="PIRSR" id="PIRSR001589-3"/>
    </source>
</evidence>
<dbReference type="Proteomes" id="UP000465601">
    <property type="component" value="Unassembled WGS sequence"/>
</dbReference>
<dbReference type="SUPFAM" id="SSF56235">
    <property type="entry name" value="N-terminal nucleophile aminohydrolases (Ntn hydrolases)"/>
    <property type="match status" value="1"/>
</dbReference>
<evidence type="ECO:0000256" key="3">
    <source>
        <dbReference type="ARBA" id="ARBA00012737"/>
    </source>
</evidence>
<dbReference type="Gene3D" id="3.40.50.620">
    <property type="entry name" value="HUPs"/>
    <property type="match status" value="1"/>
</dbReference>
<evidence type="ECO:0000256" key="2">
    <source>
        <dbReference type="ARBA" id="ARBA00005752"/>
    </source>
</evidence>
<dbReference type="GO" id="GO:0006529">
    <property type="term" value="P:asparagine biosynthetic process"/>
    <property type="evidence" value="ECO:0007669"/>
    <property type="project" value="UniProtKB-KW"/>
</dbReference>
<evidence type="ECO:0000256" key="7">
    <source>
        <dbReference type="ARBA" id="ARBA00022962"/>
    </source>
</evidence>
<dbReference type="InterPro" id="IPR001962">
    <property type="entry name" value="Asn_synthase"/>
</dbReference>
<keyword evidence="13" id="KW-0436">Ligase</keyword>
<dbReference type="CDD" id="cd01991">
    <property type="entry name" value="Asn_synthase_B_C"/>
    <property type="match status" value="1"/>
</dbReference>
<dbReference type="Pfam" id="PF00733">
    <property type="entry name" value="Asn_synthase"/>
    <property type="match status" value="1"/>
</dbReference>
<comment type="similarity">
    <text evidence="2">Belongs to the asparagine synthetase family.</text>
</comment>
<evidence type="ECO:0000256" key="8">
    <source>
        <dbReference type="ARBA" id="ARBA00048741"/>
    </source>
</evidence>
<dbReference type="NCBIfam" id="TIGR01536">
    <property type="entry name" value="asn_synth_AEB"/>
    <property type="match status" value="1"/>
</dbReference>
<keyword evidence="7 9" id="KW-0315">Glutamine amidotransferase</keyword>
<dbReference type="RefSeq" id="WP_151865410.1">
    <property type="nucleotide sequence ID" value="NZ_WBZB01000014.1"/>
</dbReference>
<dbReference type="CDD" id="cd00712">
    <property type="entry name" value="AsnB"/>
    <property type="match status" value="1"/>
</dbReference>
<dbReference type="GO" id="GO:0004066">
    <property type="term" value="F:asparagine synthase (glutamine-hydrolyzing) activity"/>
    <property type="evidence" value="ECO:0007669"/>
    <property type="project" value="UniProtKB-EC"/>
</dbReference>
<feature type="binding site" evidence="10">
    <location>
        <position position="283"/>
    </location>
    <ligand>
        <name>ATP</name>
        <dbReference type="ChEBI" id="CHEBI:30616"/>
    </ligand>
</feature>
<keyword evidence="9" id="KW-0028">Amino-acid biosynthesis</keyword>
<feature type="binding site" evidence="10">
    <location>
        <position position="99"/>
    </location>
    <ligand>
        <name>L-glutamine</name>
        <dbReference type="ChEBI" id="CHEBI:58359"/>
    </ligand>
</feature>
<dbReference type="PIRSF" id="PIRSF001589">
    <property type="entry name" value="Asn_synthetase_glu-h"/>
    <property type="match status" value="1"/>
</dbReference>
<dbReference type="InterPro" id="IPR029055">
    <property type="entry name" value="Ntn_hydrolases_N"/>
</dbReference>
<keyword evidence="6 9" id="KW-0061">Asparagine biosynthesis</keyword>
<dbReference type="AlphaFoldDB" id="A0A833HPR1"/>
<dbReference type="InterPro" id="IPR017932">
    <property type="entry name" value="GATase_2_dom"/>
</dbReference>
<comment type="pathway">
    <text evidence="1">Amino-acid biosynthesis; L-asparagine biosynthesis; L-asparagine from L-aspartate (L-Gln route): step 1/1.</text>
</comment>
<dbReference type="Gene3D" id="3.60.20.10">
    <property type="entry name" value="Glutamine Phosphoribosylpyrophosphate, subunit 1, domain 1"/>
    <property type="match status" value="1"/>
</dbReference>
<keyword evidence="5 10" id="KW-0067">ATP-binding</keyword>